<evidence type="ECO:0000313" key="4">
    <source>
        <dbReference type="Proteomes" id="UP000325438"/>
    </source>
</evidence>
<feature type="transmembrane region" description="Helical" evidence="1">
    <location>
        <begin position="63"/>
        <end position="83"/>
    </location>
</feature>
<comment type="caution">
    <text evidence="2">The sequence shown here is derived from an EMBL/GenBank/DDBJ whole genome shotgun (WGS) entry which is preliminary data.</text>
</comment>
<reference evidence="2 4" key="1">
    <citation type="submission" date="2019-09" db="EMBL/GenBank/DDBJ databases">
        <title>The draft genomes of Allium pathogen Pseudomonas sp.</title>
        <authorList>
            <person name="Fujikawa T."/>
            <person name="Sawada H."/>
        </authorList>
    </citation>
    <scope>NUCLEOTIDE SEQUENCE [LARGE SCALE GENOMIC DNA]</scope>
    <source>
        <strain evidence="2 4">MAFF 730085</strain>
    </source>
</reference>
<dbReference type="EMBL" id="VUBA01000130">
    <property type="protein sequence ID" value="MPQ86137.1"/>
    <property type="molecule type" value="Genomic_DNA"/>
</dbReference>
<dbReference type="AlphaFoldDB" id="A0A5N7JXM9"/>
<evidence type="ECO:0000313" key="2">
    <source>
        <dbReference type="EMBL" id="MPQ86137.1"/>
    </source>
</evidence>
<evidence type="ECO:0000256" key="1">
    <source>
        <dbReference type="SAM" id="Phobius"/>
    </source>
</evidence>
<dbReference type="Proteomes" id="UP000325438">
    <property type="component" value="Unassembled WGS sequence"/>
</dbReference>
<dbReference type="RefSeq" id="WP_058414211.1">
    <property type="nucleotide sequence ID" value="NZ_JBLZPT010000033.1"/>
</dbReference>
<evidence type="ECO:0000313" key="3">
    <source>
        <dbReference type="EMBL" id="MPR01607.1"/>
    </source>
</evidence>
<proteinExistence type="predicted"/>
<organism evidence="2 4">
    <name type="scientific">Pseudomonas kitaguniensis</name>
    <dbReference type="NCBI Taxonomy" id="2607908"/>
    <lineage>
        <taxon>Bacteria</taxon>
        <taxon>Pseudomonadati</taxon>
        <taxon>Pseudomonadota</taxon>
        <taxon>Gammaproteobacteria</taxon>
        <taxon>Pseudomonadales</taxon>
        <taxon>Pseudomonadaceae</taxon>
        <taxon>Pseudomonas</taxon>
    </lineage>
</organism>
<dbReference type="EMBL" id="VUAZ01000025">
    <property type="protein sequence ID" value="MPR01607.1"/>
    <property type="molecule type" value="Genomic_DNA"/>
</dbReference>
<name>A0A5N7JXM9_9PSED</name>
<keyword evidence="1" id="KW-1133">Transmembrane helix</keyword>
<keyword evidence="5" id="KW-1185">Reference proteome</keyword>
<feature type="transmembrane region" description="Helical" evidence="1">
    <location>
        <begin position="21"/>
        <end position="43"/>
    </location>
</feature>
<gene>
    <name evidence="3" type="ORF">F0169_05660</name>
    <name evidence="2" type="ORF">F0170_20365</name>
</gene>
<evidence type="ECO:0000313" key="5">
    <source>
        <dbReference type="Proteomes" id="UP000326112"/>
    </source>
</evidence>
<accession>A0A5N7JXM9</accession>
<reference evidence="3 5" key="3">
    <citation type="journal article" date="2023" name="Plant Pathol.">
        <title>Dismantling and reorganizing Pseudomonas marginalis sensu#lato.</title>
        <authorList>
            <person name="Sawada H."/>
            <person name="Fujikawa T."/>
            <person name="Satou M."/>
        </authorList>
    </citation>
    <scope>NUCLEOTIDE SEQUENCE [LARGE SCALE GENOMIC DNA]</scope>
    <source>
        <strain evidence="3 5">MAFF 212408</strain>
    </source>
</reference>
<keyword evidence="1" id="KW-0472">Membrane</keyword>
<protein>
    <submittedName>
        <fullName evidence="2">Uncharacterized protein</fullName>
    </submittedName>
</protein>
<reference evidence="3 5" key="2">
    <citation type="journal article" date="2020" name="Int. J. Syst. Evol. Microbiol.">
        <title>Pseudomonas kitaguniensis sp. nov., a pathogen causing bacterial rot of Welsh onion in Japan.</title>
        <authorList>
            <person name="Sawada H."/>
            <person name="Fujikawa T."/>
            <person name="Nishiwaki Y."/>
            <person name="Horita H."/>
        </authorList>
    </citation>
    <scope>NUCLEOTIDE SEQUENCE [LARGE SCALE GENOMIC DNA]</scope>
    <source>
        <strain evidence="3 5">MAFF 212408</strain>
    </source>
</reference>
<keyword evidence="1" id="KW-0812">Transmembrane</keyword>
<sequence>MKISDGGFDARRLRPKGPSNWRLRLVAGFAALLAMVGLLLAGAGGAGLVGHSPALGELNASPGGSALLLVMGLLVVWLGVWLWRRSRRRMRQPLSLNIASHLMKKHD</sequence>
<dbReference type="Proteomes" id="UP000326112">
    <property type="component" value="Unassembled WGS sequence"/>
</dbReference>